<dbReference type="Gene3D" id="1.10.1370.10">
    <property type="entry name" value="Neurolysin, domain 3"/>
    <property type="match status" value="1"/>
</dbReference>
<dbReference type="InterPro" id="IPR045090">
    <property type="entry name" value="Pept_M3A_M3B"/>
</dbReference>
<dbReference type="RefSeq" id="XP_005107555.1">
    <property type="nucleotide sequence ID" value="XM_005107498.2"/>
</dbReference>
<evidence type="ECO:0000256" key="6">
    <source>
        <dbReference type="ARBA" id="ARBA00022833"/>
    </source>
</evidence>
<dbReference type="Proteomes" id="UP000694888">
    <property type="component" value="Unplaced"/>
</dbReference>
<dbReference type="InterPro" id="IPR024077">
    <property type="entry name" value="Neurolysin/TOP_dom2"/>
</dbReference>
<comment type="cofactor">
    <cofactor evidence="10">
        <name>Zn(2+)</name>
        <dbReference type="ChEBI" id="CHEBI:29105"/>
    </cofactor>
    <text evidence="10">Binds 1 zinc ion.</text>
</comment>
<feature type="domain" description="Peptidase M3A/M3B catalytic" evidence="11">
    <location>
        <begin position="268"/>
        <end position="706"/>
    </location>
</feature>
<dbReference type="Pfam" id="PF01432">
    <property type="entry name" value="Peptidase_M3"/>
    <property type="match status" value="1"/>
</dbReference>
<organism evidence="12 13">
    <name type="scientific">Aplysia californica</name>
    <name type="common">California sea hare</name>
    <dbReference type="NCBI Taxonomy" id="6500"/>
    <lineage>
        <taxon>Eukaryota</taxon>
        <taxon>Metazoa</taxon>
        <taxon>Spiralia</taxon>
        <taxon>Lophotrochozoa</taxon>
        <taxon>Mollusca</taxon>
        <taxon>Gastropoda</taxon>
        <taxon>Heterobranchia</taxon>
        <taxon>Euthyneura</taxon>
        <taxon>Tectipleura</taxon>
        <taxon>Aplysiida</taxon>
        <taxon>Aplysioidea</taxon>
        <taxon>Aplysiidae</taxon>
        <taxon>Aplysia</taxon>
    </lineage>
</organism>
<keyword evidence="8 10" id="KW-0482">Metalloprotease</keyword>
<keyword evidence="5 10" id="KW-0378">Hydrolase</keyword>
<evidence type="ECO:0000256" key="3">
    <source>
        <dbReference type="ARBA" id="ARBA00022670"/>
    </source>
</evidence>
<evidence type="ECO:0000256" key="4">
    <source>
        <dbReference type="ARBA" id="ARBA00022723"/>
    </source>
</evidence>
<protein>
    <submittedName>
        <fullName evidence="13 14">Mitochondrial intermediate peptidase</fullName>
    </submittedName>
</protein>
<sequence>MSSRCLLQLRPLSVSGSSRGLCSSTNRLFAWRERRTSHQHQTCSVSTWTPFAAAFNTRPHRKLNLRLRRESTGLFGIPELKDHTGFYLLKQGVEQDVERLLEEAASPLRSRKMVTIFDELSDTLCRVADLADFVRASHPKSDFAGAAEETCVELSSLVEKLNTNQALHNALLNVLIEGDSVPTDAIDQRVTELFMFDFEQSGIHLEDEQREEFVKLNESIHMLGTFFQRGAHKPVGIPKTKLPTNLRHVFGVDGDNIMVTGLFSDHYSSMVREAAYRIFLHPDQHQEEILSSLLTARHHLAQLVGFDTYAHRANRGTMMEAPEKITGFLRLLSQELKSRATADYDAMLDLKKEQEPDAKVVMPWDPPYLSALGRQKRTAMSNMDSMPFFSLGCVMEGLNQLFQCLFAVSLHHVQMEPGEAWTEDIHKLAVVHKTEGVLGYIYCDFFERYGKPNQDCHFTIQGGRCKEDGSYQLPVVVLQLSLSGPRGTSVPTLLSPGNVDNLFHEFGHAMHSMLGRTRYQHVTGTRCSTDFAEVPSVLMEYFASDPRVISTFARHFKTGEPMKMAAVKNLCDSKKMFAASDMQQQVFFSMLDQVCHGPHPLPGSTTDLLAQVQNEYYHIEHVKNTAWQLRFGHLVGYGARYYAYLVSRAVAAELWHTCFKADPFSRTMGTRYREEMLAHGGEKHPAQIVQDMLGKPPTVENLVGALMLEMDENTRHLEQR</sequence>
<evidence type="ECO:0000256" key="2">
    <source>
        <dbReference type="ARBA" id="ARBA00006040"/>
    </source>
</evidence>
<evidence type="ECO:0000313" key="13">
    <source>
        <dbReference type="RefSeq" id="XP_005107555.1"/>
    </source>
</evidence>
<evidence type="ECO:0000259" key="11">
    <source>
        <dbReference type="Pfam" id="PF01432"/>
    </source>
</evidence>
<gene>
    <name evidence="13 14" type="primary">LOC101856921</name>
</gene>
<keyword evidence="6 10" id="KW-0862">Zinc</keyword>
<dbReference type="InterPro" id="IPR024079">
    <property type="entry name" value="MetalloPept_cat_dom_sf"/>
</dbReference>
<name>A0ABM0K2Z0_APLCA</name>
<reference evidence="13 14" key="1">
    <citation type="submission" date="2025-05" db="UniProtKB">
        <authorList>
            <consortium name="RefSeq"/>
        </authorList>
    </citation>
    <scope>IDENTIFICATION</scope>
</reference>
<evidence type="ECO:0000256" key="5">
    <source>
        <dbReference type="ARBA" id="ARBA00022801"/>
    </source>
</evidence>
<dbReference type="PANTHER" id="PTHR11804">
    <property type="entry name" value="PROTEASE M3 THIMET OLIGOPEPTIDASE-RELATED"/>
    <property type="match status" value="1"/>
</dbReference>
<accession>A0ABM0K2Z0</accession>
<dbReference type="SUPFAM" id="SSF55486">
    <property type="entry name" value="Metalloproteases ('zincins'), catalytic domain"/>
    <property type="match status" value="1"/>
</dbReference>
<dbReference type="InterPro" id="IPR001567">
    <property type="entry name" value="Pept_M3A_M3B_dom"/>
</dbReference>
<keyword evidence="3 10" id="KW-0645">Protease</keyword>
<proteinExistence type="inferred from homology"/>
<evidence type="ECO:0000313" key="14">
    <source>
        <dbReference type="RefSeq" id="XP_005107556.1"/>
    </source>
</evidence>
<keyword evidence="4 10" id="KW-0479">Metal-binding</keyword>
<keyword evidence="9" id="KW-0496">Mitochondrion</keyword>
<keyword evidence="7" id="KW-0809">Transit peptide</keyword>
<dbReference type="GeneID" id="101856921"/>
<comment type="similarity">
    <text evidence="2 10">Belongs to the peptidase M3 family.</text>
</comment>
<evidence type="ECO:0000256" key="1">
    <source>
        <dbReference type="ARBA" id="ARBA00004173"/>
    </source>
</evidence>
<dbReference type="CDD" id="cd06457">
    <property type="entry name" value="M3A_MIP"/>
    <property type="match status" value="1"/>
</dbReference>
<keyword evidence="12" id="KW-1185">Reference proteome</keyword>
<evidence type="ECO:0000256" key="7">
    <source>
        <dbReference type="ARBA" id="ARBA00022946"/>
    </source>
</evidence>
<evidence type="ECO:0000256" key="10">
    <source>
        <dbReference type="RuleBase" id="RU003435"/>
    </source>
</evidence>
<dbReference type="InterPro" id="IPR033851">
    <property type="entry name" value="M3A_MIP"/>
</dbReference>
<dbReference type="PANTHER" id="PTHR11804:SF79">
    <property type="entry name" value="MITOCHONDRIAL INTERMEDIATE PEPTIDASE"/>
    <property type="match status" value="1"/>
</dbReference>
<dbReference type="Gene3D" id="3.40.390.10">
    <property type="entry name" value="Collagenase (Catalytic Domain)"/>
    <property type="match status" value="1"/>
</dbReference>
<evidence type="ECO:0000313" key="12">
    <source>
        <dbReference type="Proteomes" id="UP000694888"/>
    </source>
</evidence>
<evidence type="ECO:0000256" key="9">
    <source>
        <dbReference type="ARBA" id="ARBA00023128"/>
    </source>
</evidence>
<dbReference type="RefSeq" id="XP_005107556.1">
    <property type="nucleotide sequence ID" value="XM_005107499.2"/>
</dbReference>
<evidence type="ECO:0000256" key="8">
    <source>
        <dbReference type="ARBA" id="ARBA00023049"/>
    </source>
</evidence>
<comment type="subcellular location">
    <subcellularLocation>
        <location evidence="1">Mitochondrion</location>
    </subcellularLocation>
</comment>